<evidence type="ECO:0000313" key="8">
    <source>
        <dbReference type="Proteomes" id="UP000008370"/>
    </source>
</evidence>
<comment type="subunit">
    <text evidence="3">Interacts with ODC and thereby sterically blocks ODC homodimerization.</text>
</comment>
<evidence type="ECO:0000313" key="7">
    <source>
        <dbReference type="EMBL" id="EKM54150.1"/>
    </source>
</evidence>
<dbReference type="InterPro" id="IPR016181">
    <property type="entry name" value="Acyl_CoA_acyltransferase"/>
</dbReference>
<dbReference type="AlphaFoldDB" id="K5W4S2"/>
<dbReference type="OrthoDB" id="5959761at2759"/>
<dbReference type="InterPro" id="IPR038581">
    <property type="entry name" value="ODC_AZ_sf"/>
</dbReference>
<dbReference type="GO" id="GO:0005634">
    <property type="term" value="C:nucleus"/>
    <property type="evidence" value="ECO:0007669"/>
    <property type="project" value="TreeGrafter"/>
</dbReference>
<dbReference type="GO" id="GO:0005737">
    <property type="term" value="C:cytoplasm"/>
    <property type="evidence" value="ECO:0007669"/>
    <property type="project" value="TreeGrafter"/>
</dbReference>
<feature type="region of interest" description="Disordered" evidence="6">
    <location>
        <begin position="1"/>
        <end position="29"/>
    </location>
</feature>
<dbReference type="GO" id="GO:0008073">
    <property type="term" value="F:ornithine decarboxylase inhibitor activity"/>
    <property type="evidence" value="ECO:0007669"/>
    <property type="project" value="InterPro"/>
</dbReference>
<proteinExistence type="inferred from homology"/>
<evidence type="ECO:0000256" key="5">
    <source>
        <dbReference type="ARBA" id="ARBA00022758"/>
    </source>
</evidence>
<dbReference type="GeneID" id="18909224"/>
<keyword evidence="8" id="KW-1185">Reference proteome</keyword>
<dbReference type="PANTHER" id="PTHR10279">
    <property type="entry name" value="ORNITHINE DECARBOXYLASE ANTIZYME"/>
    <property type="match status" value="1"/>
</dbReference>
<accession>K5W4S2</accession>
<organism evidence="7 8">
    <name type="scientific">Phanerochaete carnosa (strain HHB-10118-sp)</name>
    <name type="common">White-rot fungus</name>
    <name type="synonym">Peniophora carnosa</name>
    <dbReference type="NCBI Taxonomy" id="650164"/>
    <lineage>
        <taxon>Eukaryota</taxon>
        <taxon>Fungi</taxon>
        <taxon>Dikarya</taxon>
        <taxon>Basidiomycota</taxon>
        <taxon>Agaricomycotina</taxon>
        <taxon>Agaricomycetes</taxon>
        <taxon>Polyporales</taxon>
        <taxon>Phanerochaetaceae</taxon>
        <taxon>Phanerochaete</taxon>
    </lineage>
</organism>
<dbReference type="InterPro" id="IPR002993">
    <property type="entry name" value="ODC_AZ"/>
</dbReference>
<dbReference type="GO" id="GO:0075523">
    <property type="term" value="P:viral translational frameshifting"/>
    <property type="evidence" value="ECO:0007669"/>
    <property type="project" value="UniProtKB-KW"/>
</dbReference>
<evidence type="ECO:0000256" key="6">
    <source>
        <dbReference type="SAM" id="MobiDB-lite"/>
    </source>
</evidence>
<dbReference type="Proteomes" id="UP000008370">
    <property type="component" value="Unassembled WGS sequence"/>
</dbReference>
<dbReference type="STRING" id="650164.K5W4S2"/>
<evidence type="ECO:0000256" key="2">
    <source>
        <dbReference type="ARBA" id="ARBA00008796"/>
    </source>
</evidence>
<protein>
    <recommendedName>
        <fullName evidence="4">Ornithine decarboxylase antizyme</fullName>
    </recommendedName>
</protein>
<feature type="compositionally biased region" description="Polar residues" evidence="6">
    <location>
        <begin position="1"/>
        <end position="23"/>
    </location>
</feature>
<dbReference type="PANTHER" id="PTHR10279:SF10">
    <property type="entry name" value="ORNITHINE DECARBOXYLASE ANTIZYME"/>
    <property type="match status" value="1"/>
</dbReference>
<reference evidence="7 8" key="1">
    <citation type="journal article" date="2012" name="BMC Genomics">
        <title>Comparative genomics of the white-rot fungi, Phanerochaete carnosa and P. chrysosporium, to elucidate the genetic basis of the distinct wood types they colonize.</title>
        <authorList>
            <person name="Suzuki H."/>
            <person name="MacDonald J."/>
            <person name="Syed K."/>
            <person name="Salamov A."/>
            <person name="Hori C."/>
            <person name="Aerts A."/>
            <person name="Henrissat B."/>
            <person name="Wiebenga A."/>
            <person name="vanKuyk P.A."/>
            <person name="Barry K."/>
            <person name="Lindquist E."/>
            <person name="LaButti K."/>
            <person name="Lapidus A."/>
            <person name="Lucas S."/>
            <person name="Coutinho P."/>
            <person name="Gong Y."/>
            <person name="Samejima M."/>
            <person name="Mahadevan R."/>
            <person name="Abou-Zaid M."/>
            <person name="de Vries R.P."/>
            <person name="Igarashi K."/>
            <person name="Yadav J.S."/>
            <person name="Grigoriev I.V."/>
            <person name="Master E.R."/>
        </authorList>
    </citation>
    <scope>NUCLEOTIDE SEQUENCE [LARGE SCALE GENOMIC DNA]</scope>
    <source>
        <strain evidence="7 8">HHB-10118-sp</strain>
    </source>
</reference>
<keyword evidence="5" id="KW-0688">Ribosomal frameshifting</keyword>
<dbReference type="GO" id="GO:0045732">
    <property type="term" value="P:positive regulation of protein catabolic process"/>
    <property type="evidence" value="ECO:0007669"/>
    <property type="project" value="TreeGrafter"/>
</dbReference>
<evidence type="ECO:0000256" key="4">
    <source>
        <dbReference type="ARBA" id="ARBA00017712"/>
    </source>
</evidence>
<sequence>MSNFTMINQSKPSSSIRPTNGRQTVGDGAFSTDMIPSVLAVCRIQGGDSMYYYSTAFSGGPGRVVRLAPTASFPFPTPPRDILAKQNVPWPDACTPPLTPDDTDEDDDSVGAISSKQRNGALELLSTLFPRNALGAIPHAKSVEISAPNLGAAFEGVVLDLPGKTKTLYVDGKNAAHVNLRESIVALLDLADERLECSALVLALEKSCPHLGELLHSLMYVGGTVVTTPPFPVDPAYILVGLEI</sequence>
<evidence type="ECO:0000256" key="3">
    <source>
        <dbReference type="ARBA" id="ARBA00011486"/>
    </source>
</evidence>
<comment type="function">
    <text evidence="1">Ornithine decarboxylase (ODC) antizyme protein that negatively regulates ODC activity and intracellular polyamine biosynthesis in response to increased intracellular polyamine levels. Binds to ODC monomers, inhibiting the assembly of the functional ODC homodimer, and targets the monomers for ubiquitin-independent proteolytic destruction by the 26S proteasome.</text>
</comment>
<dbReference type="Gene3D" id="3.40.630.60">
    <property type="match status" value="1"/>
</dbReference>
<dbReference type="HOGENOM" id="CLU_081620_0_0_1"/>
<dbReference type="SUPFAM" id="SSF55729">
    <property type="entry name" value="Acyl-CoA N-acyltransferases (Nat)"/>
    <property type="match status" value="1"/>
</dbReference>
<dbReference type="InParanoid" id="K5W4S2"/>
<name>K5W4S2_PHACS</name>
<gene>
    <name evidence="7" type="ORF">PHACADRAFT_162521</name>
</gene>
<dbReference type="RefSeq" id="XP_007396851.1">
    <property type="nucleotide sequence ID" value="XM_007396789.1"/>
</dbReference>
<dbReference type="EMBL" id="JH930473">
    <property type="protein sequence ID" value="EKM54150.1"/>
    <property type="molecule type" value="Genomic_DNA"/>
</dbReference>
<feature type="region of interest" description="Disordered" evidence="6">
    <location>
        <begin position="84"/>
        <end position="112"/>
    </location>
</feature>
<dbReference type="KEGG" id="pco:PHACADRAFT_162521"/>
<evidence type="ECO:0000256" key="1">
    <source>
        <dbReference type="ARBA" id="ARBA00002307"/>
    </source>
</evidence>
<dbReference type="Pfam" id="PF02100">
    <property type="entry name" value="ODC_AZ"/>
    <property type="match status" value="1"/>
</dbReference>
<comment type="similarity">
    <text evidence="2">Belongs to the ODC antizyme family.</text>
</comment>